<proteinExistence type="predicted"/>
<evidence type="ECO:0000313" key="2">
    <source>
        <dbReference type="EMBL" id="GFN88545.1"/>
    </source>
</evidence>
<evidence type="ECO:0000313" key="3">
    <source>
        <dbReference type="Proteomes" id="UP000735302"/>
    </source>
</evidence>
<dbReference type="AlphaFoldDB" id="A0AAV3YYB8"/>
<reference evidence="2 3" key="1">
    <citation type="journal article" date="2021" name="Elife">
        <title>Chloroplast acquisition without the gene transfer in kleptoplastic sea slugs, Plakobranchus ocellatus.</title>
        <authorList>
            <person name="Maeda T."/>
            <person name="Takahashi S."/>
            <person name="Yoshida T."/>
            <person name="Shimamura S."/>
            <person name="Takaki Y."/>
            <person name="Nagai Y."/>
            <person name="Toyoda A."/>
            <person name="Suzuki Y."/>
            <person name="Arimoto A."/>
            <person name="Ishii H."/>
            <person name="Satoh N."/>
            <person name="Nishiyama T."/>
            <person name="Hasebe M."/>
            <person name="Maruyama T."/>
            <person name="Minagawa J."/>
            <person name="Obokata J."/>
            <person name="Shigenobu S."/>
        </authorList>
    </citation>
    <scope>NUCLEOTIDE SEQUENCE [LARGE SCALE GENOMIC DNA]</scope>
</reference>
<dbReference type="EMBL" id="BLXT01001856">
    <property type="protein sequence ID" value="GFN88545.1"/>
    <property type="molecule type" value="Genomic_DNA"/>
</dbReference>
<protein>
    <submittedName>
        <fullName evidence="2">Uncharacterized protein</fullName>
    </submittedName>
</protein>
<feature type="coiled-coil region" evidence="1">
    <location>
        <begin position="35"/>
        <end position="62"/>
    </location>
</feature>
<dbReference type="Proteomes" id="UP000735302">
    <property type="component" value="Unassembled WGS sequence"/>
</dbReference>
<comment type="caution">
    <text evidence="2">The sequence shown here is derived from an EMBL/GenBank/DDBJ whole genome shotgun (WGS) entry which is preliminary data.</text>
</comment>
<keyword evidence="3" id="KW-1185">Reference proteome</keyword>
<organism evidence="2 3">
    <name type="scientific">Plakobranchus ocellatus</name>
    <dbReference type="NCBI Taxonomy" id="259542"/>
    <lineage>
        <taxon>Eukaryota</taxon>
        <taxon>Metazoa</taxon>
        <taxon>Spiralia</taxon>
        <taxon>Lophotrochozoa</taxon>
        <taxon>Mollusca</taxon>
        <taxon>Gastropoda</taxon>
        <taxon>Heterobranchia</taxon>
        <taxon>Euthyneura</taxon>
        <taxon>Panpulmonata</taxon>
        <taxon>Sacoglossa</taxon>
        <taxon>Placobranchoidea</taxon>
        <taxon>Plakobranchidae</taxon>
        <taxon>Plakobranchus</taxon>
    </lineage>
</organism>
<accession>A0AAV3YYB8</accession>
<gene>
    <name evidence="2" type="ORF">PoB_001505100</name>
</gene>
<sequence>MYLRSGASSCAIIALYVVAILNGVSAYYGYSSSSSSSTNSKLNEINRKLDILTNEVSRLADVTSNELDAKSEALDPVVLISVDREPGPDGNVFTIRYTKNVEEVLYEIYAEDHRITSGTNGDKTDGDSELTFICSERCRVKSKVALLFSNRNESSKMQFEVQNQGTETLHQDRFTVPTLLPEHSEDLVYHYGRNVSVWIVASYGEDKGFSEVSASLGVSMLGSNTYSAELSRHWIFKTERKTFLETEKTLLTVRTAVHPISGFLVLSLTFRDPSAFIVQELTVKRSMIVRPFNQSQAFPDDFLMFKPDDRQHSYNHMYQACQIGANCTFSCKAVGNAITSMQVEELSGGLAVNSREYIYGPPRQNEQWESVDDTSELMYEYTRVIDWTVNFSAGANDTMFKCSAETASQNKSQEIYVSLLTEEFRIDQNRSGIEVEIDEGNPSRRKITFTCTVIGRPFIDGYFLLNTETNNHYIHSRVIRKQQFETVMQSIQYADTRMPEDIISVTCKADSLRFKHAAYTMLFPSLENLDVQTSVPEMS</sequence>
<name>A0AAV3YYB8_9GAST</name>
<evidence type="ECO:0000256" key="1">
    <source>
        <dbReference type="SAM" id="Coils"/>
    </source>
</evidence>
<keyword evidence="1" id="KW-0175">Coiled coil</keyword>